<dbReference type="EMBL" id="JAGGNH010000001">
    <property type="protein sequence ID" value="KAJ0989240.1"/>
    <property type="molecule type" value="Genomic_DNA"/>
</dbReference>
<evidence type="ECO:0008006" key="3">
    <source>
        <dbReference type="Google" id="ProtNLM"/>
    </source>
</evidence>
<evidence type="ECO:0000313" key="1">
    <source>
        <dbReference type="EMBL" id="KAJ0989240.1"/>
    </source>
</evidence>
<reference evidence="1" key="1">
    <citation type="submission" date="2021-03" db="EMBL/GenBank/DDBJ databases">
        <authorList>
            <person name="Li Z."/>
            <person name="Yang C."/>
        </authorList>
    </citation>
    <scope>NUCLEOTIDE SEQUENCE</scope>
    <source>
        <strain evidence="1">Dzin_1.0</strain>
        <tissue evidence="1">Leaf</tissue>
    </source>
</reference>
<dbReference type="GO" id="GO:0050126">
    <property type="term" value="F:N-carbamoylputrescine amidase activity"/>
    <property type="evidence" value="ECO:0007669"/>
    <property type="project" value="TreeGrafter"/>
</dbReference>
<gene>
    <name evidence="1" type="ORF">J5N97_007596</name>
</gene>
<dbReference type="Proteomes" id="UP001085076">
    <property type="component" value="Miscellaneous, Linkage group lg01"/>
</dbReference>
<dbReference type="PANTHER" id="PTHR43674:SF2">
    <property type="entry name" value="BETA-UREIDOPROPIONASE"/>
    <property type="match status" value="1"/>
</dbReference>
<name>A0A9D5DCQ2_9LILI</name>
<comment type="caution">
    <text evidence="1">The sequence shown here is derived from an EMBL/GenBank/DDBJ whole genome shotgun (WGS) entry which is preliminary data.</text>
</comment>
<accession>A0A9D5DCQ2</accession>
<keyword evidence="2" id="KW-1185">Reference proteome</keyword>
<dbReference type="PANTHER" id="PTHR43674">
    <property type="entry name" value="NITRILASE C965.09-RELATED"/>
    <property type="match status" value="1"/>
</dbReference>
<reference evidence="1" key="2">
    <citation type="journal article" date="2022" name="Hortic Res">
        <title>The genome of Dioscorea zingiberensis sheds light on the biosynthesis, origin and evolution of the medicinally important diosgenin saponins.</title>
        <authorList>
            <person name="Li Y."/>
            <person name="Tan C."/>
            <person name="Li Z."/>
            <person name="Guo J."/>
            <person name="Li S."/>
            <person name="Chen X."/>
            <person name="Wang C."/>
            <person name="Dai X."/>
            <person name="Yang H."/>
            <person name="Song W."/>
            <person name="Hou L."/>
            <person name="Xu J."/>
            <person name="Tong Z."/>
            <person name="Xu A."/>
            <person name="Yuan X."/>
            <person name="Wang W."/>
            <person name="Yang Q."/>
            <person name="Chen L."/>
            <person name="Sun Z."/>
            <person name="Wang K."/>
            <person name="Pan B."/>
            <person name="Chen J."/>
            <person name="Bao Y."/>
            <person name="Liu F."/>
            <person name="Qi X."/>
            <person name="Gang D.R."/>
            <person name="Wen J."/>
            <person name="Li J."/>
        </authorList>
    </citation>
    <scope>NUCLEOTIDE SEQUENCE</scope>
    <source>
        <strain evidence="1">Dzin_1.0</strain>
    </source>
</reference>
<dbReference type="GO" id="GO:0033388">
    <property type="term" value="P:putrescine biosynthetic process from arginine"/>
    <property type="evidence" value="ECO:0007669"/>
    <property type="project" value="TreeGrafter"/>
</dbReference>
<dbReference type="AlphaFoldDB" id="A0A9D5DCQ2"/>
<proteinExistence type="predicted"/>
<evidence type="ECO:0000313" key="2">
    <source>
        <dbReference type="Proteomes" id="UP001085076"/>
    </source>
</evidence>
<dbReference type="InterPro" id="IPR036526">
    <property type="entry name" value="C-N_Hydrolase_sf"/>
</dbReference>
<protein>
    <recommendedName>
        <fullName evidence="3">CN hydrolase domain-containing protein</fullName>
    </recommendedName>
</protein>
<organism evidence="1 2">
    <name type="scientific">Dioscorea zingiberensis</name>
    <dbReference type="NCBI Taxonomy" id="325984"/>
    <lineage>
        <taxon>Eukaryota</taxon>
        <taxon>Viridiplantae</taxon>
        <taxon>Streptophyta</taxon>
        <taxon>Embryophyta</taxon>
        <taxon>Tracheophyta</taxon>
        <taxon>Spermatophyta</taxon>
        <taxon>Magnoliopsida</taxon>
        <taxon>Liliopsida</taxon>
        <taxon>Dioscoreales</taxon>
        <taxon>Dioscoreaceae</taxon>
        <taxon>Dioscorea</taxon>
    </lineage>
</organism>
<sequence>MFFAWIMTALSTSVYFSSNIRNSRLGMLWLIVAIDRVDGALRVRVWIFVMGYTVIEALDEGENIRGKKEIKLLSRIALQFACSDSVSENVDTAERLVRAVHGKGVSIILIQELFEGFYFCQAQSGDFFNHTKPYKGHPTISRKRINPSTILKAFFQYFKWIRMQKQANELGVVMPVIKKSFISIQVTLVSSIYQQFAGINGL</sequence>
<dbReference type="InterPro" id="IPR050345">
    <property type="entry name" value="Aliph_Amidase/BUP"/>
</dbReference>
<dbReference type="OrthoDB" id="1934958at2759"/>
<dbReference type="SUPFAM" id="SSF56317">
    <property type="entry name" value="Carbon-nitrogen hydrolase"/>
    <property type="match status" value="1"/>
</dbReference>
<dbReference type="Gene3D" id="3.60.110.10">
    <property type="entry name" value="Carbon-nitrogen hydrolase"/>
    <property type="match status" value="1"/>
</dbReference>